<dbReference type="EMBL" id="JAODNV010000003">
    <property type="protein sequence ID" value="MCT8988864.1"/>
    <property type="molecule type" value="Genomic_DNA"/>
</dbReference>
<dbReference type="Pfam" id="PF03237">
    <property type="entry name" value="Terminase_6N"/>
    <property type="match status" value="1"/>
</dbReference>
<sequence>MATPKVTAPTPWQERALAVPERYNLALLGGRGSGKTTALALIVLRHCVQYEDKARVLILRATYKSLANLWDELEALFSAAFPGGVQSNRADFVIRCPNGAVVTLGNLSTQKDVAKWQGQEANLLAVDEITNFTTLRHINMLRANLRGPAGVPTRMLILGNPGGPLHATIARMHVHGRVPWKPYTLDDGSEWVYAPSTFIDNPTIDQDRYARSIIASAGGDRALSEAWLNNNWNDLAGAFFGDVWGDHLILPTSSWRVPPGPLREHGWYSCVALDWGWSAPSVAVLAVSPRRPGLLGPAGRVYPKDSWIVVDEVHSARSDDPSLGKGWPPQMLAEEVLAACERHNIRPHGVGDDARGLQNDTLLEQFRFHGLYLQKPTKDRISGWTRLKSLMSAARDGDPDTPGIWISERCRLVMETLPLLPRDDVRPEDVDTSANDHAADALRYLVNSPTRIVTSGRTTGDY</sequence>
<name>A0A9X3AYX9_9HYPH</name>
<dbReference type="Proteomes" id="UP001149009">
    <property type="component" value="Unassembled WGS sequence"/>
</dbReference>
<dbReference type="RefSeq" id="WP_261513510.1">
    <property type="nucleotide sequence ID" value="NZ_JAODNV010000003.1"/>
</dbReference>
<dbReference type="SUPFAM" id="SSF52540">
    <property type="entry name" value="P-loop containing nucleoside triphosphate hydrolases"/>
    <property type="match status" value="1"/>
</dbReference>
<dbReference type="Gene3D" id="3.30.420.280">
    <property type="match status" value="1"/>
</dbReference>
<gene>
    <name evidence="1" type="ORF">NYR54_00945</name>
</gene>
<proteinExistence type="predicted"/>
<evidence type="ECO:0000313" key="1">
    <source>
        <dbReference type="EMBL" id="MCT8988864.1"/>
    </source>
</evidence>
<comment type="caution">
    <text evidence="1">The sequence shown here is derived from an EMBL/GenBank/DDBJ whole genome shotgun (WGS) entry which is preliminary data.</text>
</comment>
<accession>A0A9X3AYX9</accession>
<organism evidence="1 2">
    <name type="scientific">Chelativorans petroleitrophicus</name>
    <dbReference type="NCBI Taxonomy" id="2975484"/>
    <lineage>
        <taxon>Bacteria</taxon>
        <taxon>Pseudomonadati</taxon>
        <taxon>Pseudomonadota</taxon>
        <taxon>Alphaproteobacteria</taxon>
        <taxon>Hyphomicrobiales</taxon>
        <taxon>Phyllobacteriaceae</taxon>
        <taxon>Chelativorans</taxon>
    </lineage>
</organism>
<dbReference type="InterPro" id="IPR027417">
    <property type="entry name" value="P-loop_NTPase"/>
</dbReference>
<dbReference type="Gene3D" id="3.40.50.300">
    <property type="entry name" value="P-loop containing nucleotide triphosphate hydrolases"/>
    <property type="match status" value="1"/>
</dbReference>
<keyword evidence="2" id="KW-1185">Reference proteome</keyword>
<evidence type="ECO:0000313" key="2">
    <source>
        <dbReference type="Proteomes" id="UP001149009"/>
    </source>
</evidence>
<protein>
    <submittedName>
        <fullName evidence="1">Phage terminase large subunit</fullName>
    </submittedName>
</protein>
<dbReference type="AlphaFoldDB" id="A0A9X3AYX9"/>
<reference evidence="1" key="1">
    <citation type="submission" date="2022-08" db="EMBL/GenBank/DDBJ databases">
        <title>Chelativorans sichuanense sp. nov., a paraffin oil-degrading bacterium isolated from a mixture of oil-based drill cuttings and paddy soil.</title>
        <authorList>
            <person name="Yu J."/>
            <person name="Liu H."/>
            <person name="Chen Q."/>
        </authorList>
    </citation>
    <scope>NUCLEOTIDE SEQUENCE</scope>
    <source>
        <strain evidence="1">SCAU 2101</strain>
    </source>
</reference>